<feature type="compositionally biased region" description="Low complexity" evidence="1">
    <location>
        <begin position="259"/>
        <end position="277"/>
    </location>
</feature>
<evidence type="ECO:0000256" key="1">
    <source>
        <dbReference type="SAM" id="MobiDB-lite"/>
    </source>
</evidence>
<name>A0A7J0GEI9_9ERIC</name>
<feature type="region of interest" description="Disordered" evidence="1">
    <location>
        <begin position="259"/>
        <end position="279"/>
    </location>
</feature>
<evidence type="ECO:0000313" key="3">
    <source>
        <dbReference type="Proteomes" id="UP000585474"/>
    </source>
</evidence>
<evidence type="ECO:0000313" key="2">
    <source>
        <dbReference type="EMBL" id="GFZ09227.1"/>
    </source>
</evidence>
<protein>
    <submittedName>
        <fullName evidence="2">Uncharacterized protein</fullName>
    </submittedName>
</protein>
<organism evidence="2 3">
    <name type="scientific">Actinidia rufa</name>
    <dbReference type="NCBI Taxonomy" id="165716"/>
    <lineage>
        <taxon>Eukaryota</taxon>
        <taxon>Viridiplantae</taxon>
        <taxon>Streptophyta</taxon>
        <taxon>Embryophyta</taxon>
        <taxon>Tracheophyta</taxon>
        <taxon>Spermatophyta</taxon>
        <taxon>Magnoliopsida</taxon>
        <taxon>eudicotyledons</taxon>
        <taxon>Gunneridae</taxon>
        <taxon>Pentapetalae</taxon>
        <taxon>asterids</taxon>
        <taxon>Ericales</taxon>
        <taxon>Actinidiaceae</taxon>
        <taxon>Actinidia</taxon>
    </lineage>
</organism>
<keyword evidence="3" id="KW-1185">Reference proteome</keyword>
<gene>
    <name evidence="2" type="ORF">Acr_20g0010350</name>
</gene>
<comment type="caution">
    <text evidence="2">The sequence shown here is derived from an EMBL/GenBank/DDBJ whole genome shotgun (WGS) entry which is preliminary data.</text>
</comment>
<accession>A0A7J0GEI9</accession>
<dbReference type="Proteomes" id="UP000585474">
    <property type="component" value="Unassembled WGS sequence"/>
</dbReference>
<feature type="region of interest" description="Disordered" evidence="1">
    <location>
        <begin position="374"/>
        <end position="397"/>
    </location>
</feature>
<reference evidence="2 3" key="1">
    <citation type="submission" date="2019-07" db="EMBL/GenBank/DDBJ databases">
        <title>De Novo Assembly of kiwifruit Actinidia rufa.</title>
        <authorList>
            <person name="Sugita-Konishi S."/>
            <person name="Sato K."/>
            <person name="Mori E."/>
            <person name="Abe Y."/>
            <person name="Kisaki G."/>
            <person name="Hamano K."/>
            <person name="Suezawa K."/>
            <person name="Otani M."/>
            <person name="Fukuda T."/>
            <person name="Manabe T."/>
            <person name="Gomi K."/>
            <person name="Tabuchi M."/>
            <person name="Akimitsu K."/>
            <person name="Kataoka I."/>
        </authorList>
    </citation>
    <scope>NUCLEOTIDE SEQUENCE [LARGE SCALE GENOMIC DNA]</scope>
    <source>
        <strain evidence="3">cv. Fuchu</strain>
    </source>
</reference>
<sequence length="397" mass="46426">MLQERILVQAILHEQHFERNSSRTNEFRVVGLNFNIETSLLGRNIEESFKPKYRQKMLEPARVLGWNTLIPLPKNVYSDLVRLSVFRMMGELIFLEKPSQLKNHVNKAEMNETVSIHGTVGASQHKELKKEFRLFHKFISCNVTPKHGHHNQVSTMENFIIYRSAIEDPLNLNYIILREMAYVRTHKNRSLPYGALLTKIFEHFEVNLRNQSIQTIDEGFSSYMISRGITVDSTDEEDDLEMPSQAMGDVHMEDVSLDTEIPPEQSPQPQEGQTSQENPSDWFIQYFGQLRTTMERIEKTQKENNAYMKTKMDSIEQRQILNDKLHELHGTYIDRLGDNYEQLYTQQMEFHQECLDRLKAVQTIVEAESHFQYDPPPFSPHSQALMNLKGTKRSNSF</sequence>
<proteinExistence type="predicted"/>
<dbReference type="AlphaFoldDB" id="A0A7J0GEI9"/>
<dbReference type="EMBL" id="BJWL01000020">
    <property type="protein sequence ID" value="GFZ09227.1"/>
    <property type="molecule type" value="Genomic_DNA"/>
</dbReference>